<name>A0ABU5C7B6_9BACI</name>
<organism evidence="2 3">
    <name type="scientific">Tigheibacillus halophilus</name>
    <dbReference type="NCBI Taxonomy" id="361280"/>
    <lineage>
        <taxon>Bacteria</taxon>
        <taxon>Bacillati</taxon>
        <taxon>Bacillota</taxon>
        <taxon>Bacilli</taxon>
        <taxon>Bacillales</taxon>
        <taxon>Bacillaceae</taxon>
        <taxon>Tigheibacillus</taxon>
    </lineage>
</organism>
<sequence>MRRKYGWITAGIMLFIIFNVLLVRIDKDDKVDRIAYITDWTTLQKKGYA</sequence>
<proteinExistence type="predicted"/>
<dbReference type="EMBL" id="JAWDIP010000003">
    <property type="protein sequence ID" value="MDY0394960.1"/>
    <property type="molecule type" value="Genomic_DNA"/>
</dbReference>
<protein>
    <submittedName>
        <fullName evidence="2">Uncharacterized protein</fullName>
    </submittedName>
</protein>
<gene>
    <name evidence="2" type="ORF">RWE15_11605</name>
</gene>
<keyword evidence="1" id="KW-0812">Transmembrane</keyword>
<dbReference type="Proteomes" id="UP001281447">
    <property type="component" value="Unassembled WGS sequence"/>
</dbReference>
<evidence type="ECO:0000313" key="3">
    <source>
        <dbReference type="Proteomes" id="UP001281447"/>
    </source>
</evidence>
<keyword evidence="1" id="KW-0472">Membrane</keyword>
<evidence type="ECO:0000313" key="2">
    <source>
        <dbReference type="EMBL" id="MDY0394960.1"/>
    </source>
</evidence>
<keyword evidence="3" id="KW-1185">Reference proteome</keyword>
<evidence type="ECO:0000256" key="1">
    <source>
        <dbReference type="SAM" id="Phobius"/>
    </source>
</evidence>
<keyword evidence="1" id="KW-1133">Transmembrane helix</keyword>
<accession>A0ABU5C7B6</accession>
<feature type="transmembrane region" description="Helical" evidence="1">
    <location>
        <begin position="6"/>
        <end position="23"/>
    </location>
</feature>
<comment type="caution">
    <text evidence="2">The sequence shown here is derived from an EMBL/GenBank/DDBJ whole genome shotgun (WGS) entry which is preliminary data.</text>
</comment>
<reference evidence="2 3" key="1">
    <citation type="submission" date="2023-10" db="EMBL/GenBank/DDBJ databases">
        <title>Virgibacillus halophilus 5B73C genome.</title>
        <authorList>
            <person name="Miliotis G."/>
            <person name="Sengupta P."/>
            <person name="Hameed A."/>
            <person name="Chuvochina M."/>
            <person name="Mcdonagh F."/>
            <person name="Simpson A.C."/>
            <person name="Singh N.K."/>
            <person name="Rekha P.D."/>
            <person name="Raman K."/>
            <person name="Hugenholtz P."/>
            <person name="Venkateswaran K."/>
        </authorList>
    </citation>
    <scope>NUCLEOTIDE SEQUENCE [LARGE SCALE GENOMIC DNA]</scope>
    <source>
        <strain evidence="2 3">5B73C</strain>
    </source>
</reference>